<proteinExistence type="predicted"/>
<comment type="caution">
    <text evidence="1">The sequence shown here is derived from an EMBL/GenBank/DDBJ whole genome shotgun (WGS) entry which is preliminary data.</text>
</comment>
<organism evidence="1 3">
    <name type="scientific">Cucumis melo var. makuwa</name>
    <name type="common">Oriental melon</name>
    <dbReference type="NCBI Taxonomy" id="1194695"/>
    <lineage>
        <taxon>Eukaryota</taxon>
        <taxon>Viridiplantae</taxon>
        <taxon>Streptophyta</taxon>
        <taxon>Embryophyta</taxon>
        <taxon>Tracheophyta</taxon>
        <taxon>Spermatophyta</taxon>
        <taxon>Magnoliopsida</taxon>
        <taxon>eudicotyledons</taxon>
        <taxon>Gunneridae</taxon>
        <taxon>Pentapetalae</taxon>
        <taxon>rosids</taxon>
        <taxon>fabids</taxon>
        <taxon>Cucurbitales</taxon>
        <taxon>Cucurbitaceae</taxon>
        <taxon>Benincaseae</taxon>
        <taxon>Cucumis</taxon>
    </lineage>
</organism>
<dbReference type="Proteomes" id="UP000321947">
    <property type="component" value="Unassembled WGS sequence"/>
</dbReference>
<evidence type="ECO:0000313" key="2">
    <source>
        <dbReference type="EMBL" id="TYK31565.1"/>
    </source>
</evidence>
<dbReference type="EMBL" id="SSTD01000132">
    <property type="protein sequence ID" value="TYK31565.1"/>
    <property type="molecule type" value="Genomic_DNA"/>
</dbReference>
<reference evidence="3 4" key="1">
    <citation type="submission" date="2019-08" db="EMBL/GenBank/DDBJ databases">
        <title>Draft genome sequences of two oriental melons (Cucumis melo L. var makuwa).</title>
        <authorList>
            <person name="Kwon S.-Y."/>
        </authorList>
    </citation>
    <scope>NUCLEOTIDE SEQUENCE [LARGE SCALE GENOMIC DNA]</scope>
    <source>
        <strain evidence="4">cv. Chang Bougi</strain>
        <strain evidence="3">cv. SW 3</strain>
        <tissue evidence="1">Leaf</tissue>
    </source>
</reference>
<gene>
    <name evidence="2" type="ORF">E5676_scaffold172G00590</name>
    <name evidence="1" type="ORF">E6C27_scaffold43G00760</name>
</gene>
<sequence length="100" mass="11545">MRAMENQAPTGGAISVSKVKIPEPKPFCGARDVKALENFIFDLEQYFKATNTVTEEAKVTLKTMHLFEDAKLWWRSRYIDIQEGQCTIDIWDALKKELYS</sequence>
<protein>
    <recommendedName>
        <fullName evidence="5">Senescence-specific cysteine protease sag39</fullName>
    </recommendedName>
</protein>
<dbReference type="OrthoDB" id="1939000at2759"/>
<evidence type="ECO:0000313" key="1">
    <source>
        <dbReference type="EMBL" id="KAA0048768.1"/>
    </source>
</evidence>
<name>A0A5A7U0N1_CUCMM</name>
<dbReference type="AlphaFoldDB" id="A0A5A7U0N1"/>
<dbReference type="EMBL" id="SSTE01012402">
    <property type="protein sequence ID" value="KAA0048768.1"/>
    <property type="molecule type" value="Genomic_DNA"/>
</dbReference>
<evidence type="ECO:0000313" key="4">
    <source>
        <dbReference type="Proteomes" id="UP000321947"/>
    </source>
</evidence>
<evidence type="ECO:0008006" key="5">
    <source>
        <dbReference type="Google" id="ProtNLM"/>
    </source>
</evidence>
<accession>A0A5A7U0N1</accession>
<evidence type="ECO:0000313" key="3">
    <source>
        <dbReference type="Proteomes" id="UP000321393"/>
    </source>
</evidence>
<dbReference type="Proteomes" id="UP000321393">
    <property type="component" value="Unassembled WGS sequence"/>
</dbReference>